<dbReference type="InterPro" id="IPR004252">
    <property type="entry name" value="Probable_transposase_24"/>
</dbReference>
<dbReference type="Proteomes" id="UP000652761">
    <property type="component" value="Unassembled WGS sequence"/>
</dbReference>
<feature type="region of interest" description="Disordered" evidence="1">
    <location>
        <begin position="1"/>
        <end position="94"/>
    </location>
</feature>
<dbReference type="PANTHER" id="PTHR33144">
    <property type="entry name" value="OS10G0409366 PROTEIN-RELATED"/>
    <property type="match status" value="1"/>
</dbReference>
<feature type="region of interest" description="Disordered" evidence="1">
    <location>
        <begin position="440"/>
        <end position="466"/>
    </location>
</feature>
<gene>
    <name evidence="2" type="ORF">Taro_045835</name>
</gene>
<organism evidence="2 3">
    <name type="scientific">Colocasia esculenta</name>
    <name type="common">Wild taro</name>
    <name type="synonym">Arum esculentum</name>
    <dbReference type="NCBI Taxonomy" id="4460"/>
    <lineage>
        <taxon>Eukaryota</taxon>
        <taxon>Viridiplantae</taxon>
        <taxon>Streptophyta</taxon>
        <taxon>Embryophyta</taxon>
        <taxon>Tracheophyta</taxon>
        <taxon>Spermatophyta</taxon>
        <taxon>Magnoliopsida</taxon>
        <taxon>Liliopsida</taxon>
        <taxon>Araceae</taxon>
        <taxon>Aroideae</taxon>
        <taxon>Colocasieae</taxon>
        <taxon>Colocasia</taxon>
    </lineage>
</organism>
<dbReference type="PANTHER" id="PTHR33144:SF45">
    <property type="entry name" value="TRANSPOSASE TNP1_EN_SPM-LIKE DOMAIN-CONTAINING PROTEIN"/>
    <property type="match status" value="1"/>
</dbReference>
<name>A0A843X3B4_COLES</name>
<proteinExistence type="predicted"/>
<accession>A0A843X3B4</accession>
<evidence type="ECO:0000256" key="1">
    <source>
        <dbReference type="SAM" id="MobiDB-lite"/>
    </source>
</evidence>
<evidence type="ECO:0000313" key="3">
    <source>
        <dbReference type="Proteomes" id="UP000652761"/>
    </source>
</evidence>
<comment type="caution">
    <text evidence="2">The sequence shown here is derived from an EMBL/GenBank/DDBJ whole genome shotgun (WGS) entry which is preliminary data.</text>
</comment>
<dbReference type="Pfam" id="PF03004">
    <property type="entry name" value="Transposase_24"/>
    <property type="match status" value="1"/>
</dbReference>
<evidence type="ECO:0008006" key="4">
    <source>
        <dbReference type="Google" id="ProtNLM"/>
    </source>
</evidence>
<dbReference type="AlphaFoldDB" id="A0A843X3B4"/>
<evidence type="ECO:0000313" key="2">
    <source>
        <dbReference type="EMBL" id="MQM12911.1"/>
    </source>
</evidence>
<reference evidence="2" key="1">
    <citation type="submission" date="2017-07" db="EMBL/GenBank/DDBJ databases">
        <title>Taro Niue Genome Assembly and Annotation.</title>
        <authorList>
            <person name="Atibalentja N."/>
            <person name="Keating K."/>
            <person name="Fields C.J."/>
        </authorList>
    </citation>
    <scope>NUCLEOTIDE SEQUENCE</scope>
    <source>
        <strain evidence="2">Niue_2</strain>
        <tissue evidence="2">Leaf</tissue>
    </source>
</reference>
<sequence>YGVLIGRPFNFGSPAPRLKGEKTPPSTPGLDSPPSTSPLSLPPAGERATTAKGKRGSSNDRARTAKGQAVASPAELAEKAVAGGGSRQAARRNLRRRCRQRFRASNGGELAGGELAATAGELRPPIPPSPIPLCVLHAAGHLLPTPSPSSSSASFLKIAYEGKGMTALADEMKVIYLHVPKVPQQKGSTECGFMLTADWFSREEYEKFREDLQGKIIHIDAQSASTSKKVKRGPTLLRSVHGLQSNERIPVNVNQLGQPLGEGGQLLKQFLGTVARMGDKLPIDCISWRVMPSSNKDDVWDYIQRKFDVPISLRDFVMKDLDQKWRSWKYDLRTKFFTPYQKAQQHFACSDRRVVEDQWKKLVQIWSSKEFKFLKTGATLDRGDLLRTRMKKAGGPVNDESAAMIDKIQDIKLTQQSTTSSSIASVGDAYEQVMGRDRTGRIRGIGTGPTPKSLWGSRSEQKLRQDNESLKEKIEALEERMKKIESRGNNEDSLAGRRVRILNFYGEVVASGILISDDNDNVVMGKKLGGEYYEGNILAYGVRGRRDKCLRFKLP</sequence>
<keyword evidence="3" id="KW-1185">Reference proteome</keyword>
<feature type="compositionally biased region" description="Low complexity" evidence="1">
    <location>
        <begin position="28"/>
        <end position="43"/>
    </location>
</feature>
<protein>
    <recommendedName>
        <fullName evidence="4">Transposase</fullName>
    </recommendedName>
</protein>
<dbReference type="OrthoDB" id="694021at2759"/>
<dbReference type="EMBL" id="NMUH01005494">
    <property type="protein sequence ID" value="MQM12911.1"/>
    <property type="molecule type" value="Genomic_DNA"/>
</dbReference>
<feature type="non-terminal residue" evidence="2">
    <location>
        <position position="555"/>
    </location>
</feature>